<feature type="binding site" evidence="6">
    <location>
        <position position="17"/>
    </location>
    <ligand>
        <name>Fe cation</name>
        <dbReference type="ChEBI" id="CHEBI:24875"/>
        <label>1</label>
    </ligand>
</feature>
<evidence type="ECO:0000256" key="2">
    <source>
        <dbReference type="ARBA" id="ARBA00022434"/>
    </source>
</evidence>
<reference evidence="9 10" key="1">
    <citation type="journal article" date="2015" name="Genome Announc.">
        <title>Complete Genome Sequence of 'Candidatus Liberibacter africanus,' a Bacterium Associated with Citrus Huanglongbing.</title>
        <authorList>
            <person name="Lin H."/>
            <person name="Pietersen G."/>
            <person name="Han C."/>
            <person name="Read D.A."/>
            <person name="Lou B."/>
            <person name="Gupta G."/>
            <person name="Civerolo E.L."/>
        </authorList>
    </citation>
    <scope>NUCLEOTIDE SEQUENCE [LARGE SCALE GENOMIC DNA]</scope>
    <source>
        <strain evidence="9 10">PTSAPSY</strain>
    </source>
</reference>
<dbReference type="GO" id="GO:0008199">
    <property type="term" value="F:ferric iron binding"/>
    <property type="evidence" value="ECO:0007669"/>
    <property type="project" value="InterPro"/>
</dbReference>
<name>A0A0G3I6C7_LIBAF</name>
<evidence type="ECO:0000313" key="10">
    <source>
        <dbReference type="Proteomes" id="UP000035503"/>
    </source>
</evidence>
<evidence type="ECO:0000256" key="3">
    <source>
        <dbReference type="ARBA" id="ARBA00022723"/>
    </source>
</evidence>
<dbReference type="InterPro" id="IPR041719">
    <property type="entry name" value="Ferritin_prok"/>
</dbReference>
<dbReference type="InterPro" id="IPR012347">
    <property type="entry name" value="Ferritin-like"/>
</dbReference>
<keyword evidence="5 6" id="KW-0408">Iron</keyword>
<accession>A0A0G3I6C7</accession>
<dbReference type="Gene3D" id="1.20.1260.10">
    <property type="match status" value="1"/>
</dbReference>
<dbReference type="PANTHER" id="PTHR11431:SF127">
    <property type="entry name" value="BACTERIAL NON-HEME FERRITIN"/>
    <property type="match status" value="1"/>
</dbReference>
<dbReference type="GO" id="GO:0006826">
    <property type="term" value="P:iron ion transport"/>
    <property type="evidence" value="ECO:0007669"/>
    <property type="project" value="InterPro"/>
</dbReference>
<feature type="domain" description="Ferritin-like diiron" evidence="8">
    <location>
        <begin position="1"/>
        <end position="145"/>
    </location>
</feature>
<keyword evidence="7" id="KW-0963">Cytoplasm</keyword>
<dbReference type="InterPro" id="IPR009040">
    <property type="entry name" value="Ferritin-like_diiron"/>
</dbReference>
<dbReference type="GO" id="GO:0008198">
    <property type="term" value="F:ferrous iron binding"/>
    <property type="evidence" value="ECO:0007669"/>
    <property type="project" value="TreeGrafter"/>
</dbReference>
<dbReference type="SUPFAM" id="SSF47240">
    <property type="entry name" value="Ferritin-like"/>
    <property type="match status" value="1"/>
</dbReference>
<keyword evidence="3 6" id="KW-0479">Metal-binding</keyword>
<feature type="binding site" evidence="6">
    <location>
        <position position="127"/>
    </location>
    <ligand>
        <name>Fe cation</name>
        <dbReference type="ChEBI" id="CHEBI:24875"/>
        <label>1</label>
    </ligand>
</feature>
<evidence type="ECO:0000256" key="7">
    <source>
        <dbReference type="RuleBase" id="RU361145"/>
    </source>
</evidence>
<proteinExistence type="inferred from homology"/>
<dbReference type="PATRIC" id="fig|1277257.4.peg.418"/>
<dbReference type="PANTHER" id="PTHR11431">
    <property type="entry name" value="FERRITIN"/>
    <property type="match status" value="1"/>
</dbReference>
<comment type="catalytic activity">
    <reaction evidence="7">
        <text>4 Fe(2+) + O2 + 6 H2O = 4 iron(III) oxide-hydroxide + 12 H(+)</text>
        <dbReference type="Rhea" id="RHEA:11972"/>
        <dbReference type="ChEBI" id="CHEBI:15377"/>
        <dbReference type="ChEBI" id="CHEBI:15378"/>
        <dbReference type="ChEBI" id="CHEBI:15379"/>
        <dbReference type="ChEBI" id="CHEBI:29033"/>
        <dbReference type="ChEBI" id="CHEBI:78619"/>
        <dbReference type="EC" id="1.16.3.2"/>
    </reaction>
</comment>
<feature type="binding site" evidence="6">
    <location>
        <position position="50"/>
    </location>
    <ligand>
        <name>Fe cation</name>
        <dbReference type="ChEBI" id="CHEBI:24875"/>
        <label>1</label>
    </ligand>
</feature>
<comment type="similarity">
    <text evidence="1 7">Belongs to the ferritin family. Prokaryotic subfamily.</text>
</comment>
<protein>
    <recommendedName>
        <fullName evidence="7">Ferritin</fullName>
        <ecNumber evidence="7">1.16.3.2</ecNumber>
    </recommendedName>
</protein>
<dbReference type="PROSITE" id="PS50905">
    <property type="entry name" value="FERRITIN_LIKE"/>
    <property type="match status" value="1"/>
</dbReference>
<dbReference type="AlphaFoldDB" id="A0A0G3I6C7"/>
<comment type="function">
    <text evidence="7">Iron-storage protein.</text>
</comment>
<dbReference type="EC" id="1.16.3.2" evidence="7"/>
<dbReference type="InterPro" id="IPR009078">
    <property type="entry name" value="Ferritin-like_SF"/>
</dbReference>
<keyword evidence="2 7" id="KW-0409">Iron storage</keyword>
<gene>
    <name evidence="9" type="ORF">G293_01930</name>
</gene>
<comment type="subcellular location">
    <subcellularLocation>
        <location evidence="7">Cytoplasm</location>
    </subcellularLocation>
</comment>
<feature type="binding site" evidence="6">
    <location>
        <position position="53"/>
    </location>
    <ligand>
        <name>Fe cation</name>
        <dbReference type="ChEBI" id="CHEBI:24875"/>
        <label>1</label>
    </ligand>
</feature>
<keyword evidence="10" id="KW-1185">Reference proteome</keyword>
<dbReference type="OrthoDB" id="9801481at2"/>
<evidence type="ECO:0000256" key="1">
    <source>
        <dbReference type="ARBA" id="ARBA00006950"/>
    </source>
</evidence>
<keyword evidence="4" id="KW-0560">Oxidoreductase</keyword>
<feature type="binding site" evidence="6">
    <location>
        <position position="94"/>
    </location>
    <ligand>
        <name>Fe cation</name>
        <dbReference type="ChEBI" id="CHEBI:24875"/>
        <label>1</label>
    </ligand>
</feature>
<dbReference type="InterPro" id="IPR008331">
    <property type="entry name" value="Ferritin_DPS_dom"/>
</dbReference>
<dbReference type="CDD" id="cd01055">
    <property type="entry name" value="Nonheme_Ferritin"/>
    <property type="match status" value="1"/>
</dbReference>
<dbReference type="GO" id="GO:0006879">
    <property type="term" value="P:intracellular iron ion homeostasis"/>
    <property type="evidence" value="ECO:0007669"/>
    <property type="project" value="UniProtKB-KW"/>
</dbReference>
<dbReference type="Proteomes" id="UP000035503">
    <property type="component" value="Chromosome"/>
</dbReference>
<evidence type="ECO:0000256" key="5">
    <source>
        <dbReference type="ARBA" id="ARBA00023004"/>
    </source>
</evidence>
<evidence type="ECO:0000256" key="6">
    <source>
        <dbReference type="PIRSR" id="PIRSR601519-1"/>
    </source>
</evidence>
<dbReference type="GO" id="GO:0004322">
    <property type="term" value="F:ferroxidase activity"/>
    <property type="evidence" value="ECO:0007669"/>
    <property type="project" value="TreeGrafter"/>
</dbReference>
<sequence length="165" mass="18946">MTSEKSYSVLNELMNIEFKAHYYYMQAASWAAFKNLEGCHNFLLGHAKEEYSHVMKIFTYLMDLGGEANFSGLSQPDIDANDIEGLFSLIYKHECDVTKAYDEAVAVALEEKDNQLLFFLQWFVSEQDEEMILCRKILDKIKLIGSGPHSLYLFDQEMATLANKS</sequence>
<dbReference type="RefSeq" id="WP_047264070.1">
    <property type="nucleotide sequence ID" value="NZ_CP004021.1"/>
</dbReference>
<dbReference type="InterPro" id="IPR001519">
    <property type="entry name" value="Ferritin"/>
</dbReference>
<organism evidence="9 10">
    <name type="scientific">Candidatus Liberibacter africanus PTSAPSY</name>
    <dbReference type="NCBI Taxonomy" id="1277257"/>
    <lineage>
        <taxon>Bacteria</taxon>
        <taxon>Pseudomonadati</taxon>
        <taxon>Pseudomonadota</taxon>
        <taxon>Alphaproteobacteria</taxon>
        <taxon>Hyphomicrobiales</taxon>
        <taxon>Rhizobiaceae</taxon>
        <taxon>Liberibacter</taxon>
    </lineage>
</organism>
<dbReference type="GO" id="GO:0005829">
    <property type="term" value="C:cytosol"/>
    <property type="evidence" value="ECO:0007669"/>
    <property type="project" value="TreeGrafter"/>
</dbReference>
<evidence type="ECO:0000313" key="9">
    <source>
        <dbReference type="EMBL" id="AKK20018.1"/>
    </source>
</evidence>
<dbReference type="EMBL" id="CP004021">
    <property type="protein sequence ID" value="AKK20018.1"/>
    <property type="molecule type" value="Genomic_DNA"/>
</dbReference>
<dbReference type="KEGG" id="lau:G293_01930"/>
<evidence type="ECO:0000259" key="8">
    <source>
        <dbReference type="PROSITE" id="PS50905"/>
    </source>
</evidence>
<dbReference type="Pfam" id="PF00210">
    <property type="entry name" value="Ferritin"/>
    <property type="match status" value="1"/>
</dbReference>
<dbReference type="STRING" id="1277257.G293_01930"/>
<evidence type="ECO:0000256" key="4">
    <source>
        <dbReference type="ARBA" id="ARBA00023002"/>
    </source>
</evidence>